<evidence type="ECO:0000256" key="1">
    <source>
        <dbReference type="SAM" id="MobiDB-lite"/>
    </source>
</evidence>
<accession>K2S432</accession>
<evidence type="ECO:0000313" key="4">
    <source>
        <dbReference type="Proteomes" id="UP000007129"/>
    </source>
</evidence>
<proteinExistence type="predicted"/>
<sequence>MAGWAAHRISFEQRVGDQAYRAQHLPHPTGSPSQQPLPNNGSLLFSESQIPHQTRWLRLCETTAVPEVEMRIINKIHLPQHNRPNALLHNHFVCFQSWRAKRTSPSGTRQPTWLRLRRCLLMPIQPARLGLYLPLAHLLLLLPFSSPGLSVTLLTSMAARSRRAQSGSQSSASLNPHQAGIKKLIPGQDPSHS</sequence>
<keyword evidence="2" id="KW-0812">Transmembrane</keyword>
<feature type="compositionally biased region" description="Polar residues" evidence="1">
    <location>
        <begin position="30"/>
        <end position="44"/>
    </location>
</feature>
<gene>
    <name evidence="3" type="ORF">MPH_02933</name>
</gene>
<dbReference type="AlphaFoldDB" id="K2S432"/>
<keyword evidence="2" id="KW-0472">Membrane</keyword>
<feature type="compositionally biased region" description="Low complexity" evidence="1">
    <location>
        <begin position="162"/>
        <end position="173"/>
    </location>
</feature>
<evidence type="ECO:0000313" key="3">
    <source>
        <dbReference type="EMBL" id="EKG19787.1"/>
    </source>
</evidence>
<keyword evidence="2" id="KW-1133">Transmembrane helix</keyword>
<comment type="caution">
    <text evidence="3">The sequence shown here is derived from an EMBL/GenBank/DDBJ whole genome shotgun (WGS) entry which is preliminary data.</text>
</comment>
<reference evidence="3 4" key="1">
    <citation type="journal article" date="2012" name="BMC Genomics">
        <title>Tools to kill: Genome of one of the most destructive plant pathogenic fungi Macrophomina phaseolina.</title>
        <authorList>
            <person name="Islam M.S."/>
            <person name="Haque M.S."/>
            <person name="Islam M.M."/>
            <person name="Emdad E.M."/>
            <person name="Halim A."/>
            <person name="Hossen Q.M.M."/>
            <person name="Hossain M.Z."/>
            <person name="Ahmed B."/>
            <person name="Rahim S."/>
            <person name="Rahman M.S."/>
            <person name="Alam M.M."/>
            <person name="Hou S."/>
            <person name="Wan X."/>
            <person name="Saito J.A."/>
            <person name="Alam M."/>
        </authorList>
    </citation>
    <scope>NUCLEOTIDE SEQUENCE [LARGE SCALE GENOMIC DNA]</scope>
    <source>
        <strain evidence="3 4">MS6</strain>
    </source>
</reference>
<name>K2S432_MACPH</name>
<dbReference type="EMBL" id="AHHD01000109">
    <property type="protein sequence ID" value="EKG19787.1"/>
    <property type="molecule type" value="Genomic_DNA"/>
</dbReference>
<protein>
    <submittedName>
        <fullName evidence="3">Uncharacterized protein</fullName>
    </submittedName>
</protein>
<evidence type="ECO:0000256" key="2">
    <source>
        <dbReference type="SAM" id="Phobius"/>
    </source>
</evidence>
<feature type="region of interest" description="Disordered" evidence="1">
    <location>
        <begin position="23"/>
        <end position="44"/>
    </location>
</feature>
<organism evidence="3 4">
    <name type="scientific">Macrophomina phaseolina (strain MS6)</name>
    <name type="common">Charcoal rot fungus</name>
    <dbReference type="NCBI Taxonomy" id="1126212"/>
    <lineage>
        <taxon>Eukaryota</taxon>
        <taxon>Fungi</taxon>
        <taxon>Dikarya</taxon>
        <taxon>Ascomycota</taxon>
        <taxon>Pezizomycotina</taxon>
        <taxon>Dothideomycetes</taxon>
        <taxon>Dothideomycetes incertae sedis</taxon>
        <taxon>Botryosphaeriales</taxon>
        <taxon>Botryosphaeriaceae</taxon>
        <taxon>Macrophomina</taxon>
    </lineage>
</organism>
<feature type="transmembrane region" description="Helical" evidence="2">
    <location>
        <begin position="131"/>
        <end position="154"/>
    </location>
</feature>
<dbReference type="VEuPathDB" id="FungiDB:MPH_02933"/>
<dbReference type="InParanoid" id="K2S432"/>
<dbReference type="HOGENOM" id="CLU_1409020_0_0_1"/>
<feature type="region of interest" description="Disordered" evidence="1">
    <location>
        <begin position="162"/>
        <end position="193"/>
    </location>
</feature>
<dbReference type="Proteomes" id="UP000007129">
    <property type="component" value="Unassembled WGS sequence"/>
</dbReference>